<organism evidence="1 2">
    <name type="scientific">Noviherbaspirillum pedocola</name>
    <dbReference type="NCBI Taxonomy" id="2801341"/>
    <lineage>
        <taxon>Bacteria</taxon>
        <taxon>Pseudomonadati</taxon>
        <taxon>Pseudomonadota</taxon>
        <taxon>Betaproteobacteria</taxon>
        <taxon>Burkholderiales</taxon>
        <taxon>Oxalobacteraceae</taxon>
        <taxon>Noviherbaspirillum</taxon>
    </lineage>
</organism>
<comment type="caution">
    <text evidence="1">The sequence shown here is derived from an EMBL/GenBank/DDBJ whole genome shotgun (WGS) entry which is preliminary data.</text>
</comment>
<name>A0A934SPG5_9BURK</name>
<accession>A0A934SPG5</accession>
<protein>
    <submittedName>
        <fullName evidence="1">Uncharacterized protein</fullName>
    </submittedName>
</protein>
<keyword evidence="2" id="KW-1185">Reference proteome</keyword>
<dbReference type="Gene3D" id="2.40.160.170">
    <property type="match status" value="1"/>
</dbReference>
<gene>
    <name evidence="1" type="ORF">JJB74_00685</name>
</gene>
<dbReference type="AlphaFoldDB" id="A0A934SPG5"/>
<dbReference type="EMBL" id="JAEPBG010000001">
    <property type="protein sequence ID" value="MBK4733132.1"/>
    <property type="molecule type" value="Genomic_DNA"/>
</dbReference>
<evidence type="ECO:0000313" key="2">
    <source>
        <dbReference type="Proteomes" id="UP000622890"/>
    </source>
</evidence>
<dbReference type="Proteomes" id="UP000622890">
    <property type="component" value="Unassembled WGS sequence"/>
</dbReference>
<sequence>MPLTQKLDVRVGANLFDYDYSGKRGSVDYNFQIKLRTVDLLLDLYPLQNGFRVTGGAIYNNNHVDAIGTPSVAGTYVLNGHTYSAADAGSINGRIDFRRFAPYLGIGWGSRPSAKGWSVNADVGAMFQGGARVSVDNSGCNLPGTMCATLQSDIQAEAASLHDKIDSYNIYPVVRLGAVYRF</sequence>
<evidence type="ECO:0000313" key="1">
    <source>
        <dbReference type="EMBL" id="MBK4733132.1"/>
    </source>
</evidence>
<proteinExistence type="predicted"/>
<reference evidence="1" key="1">
    <citation type="submission" date="2021-01" db="EMBL/GenBank/DDBJ databases">
        <title>Genome sequence of strain Noviherbaspirillum sp. DKR-6.</title>
        <authorList>
            <person name="Chaudhary D.K."/>
        </authorList>
    </citation>
    <scope>NUCLEOTIDE SEQUENCE</scope>
    <source>
        <strain evidence="1">DKR-6</strain>
    </source>
</reference>